<organism evidence="2 4">
    <name type="scientific">Bacteroides ovatus</name>
    <dbReference type="NCBI Taxonomy" id="28116"/>
    <lineage>
        <taxon>Bacteria</taxon>
        <taxon>Pseudomonadati</taxon>
        <taxon>Bacteroidota</taxon>
        <taxon>Bacteroidia</taxon>
        <taxon>Bacteroidales</taxon>
        <taxon>Bacteroidaceae</taxon>
        <taxon>Bacteroides</taxon>
    </lineage>
</organism>
<reference evidence="3" key="2">
    <citation type="submission" date="2022-10" db="EMBL/GenBank/DDBJ databases">
        <title>Human gut microbiome strain richness.</title>
        <authorList>
            <person name="Chen-Liaw A."/>
        </authorList>
    </citation>
    <scope>NUCLEOTIDE SEQUENCE</scope>
    <source>
        <strain evidence="3">BSD2780120875st1_E1_BSD2780120875_150330</strain>
    </source>
</reference>
<dbReference type="GO" id="GO:0016787">
    <property type="term" value="F:hydrolase activity"/>
    <property type="evidence" value="ECO:0007669"/>
    <property type="project" value="UniProtKB-KW"/>
</dbReference>
<dbReference type="EMBL" id="VWLB01000043">
    <property type="protein sequence ID" value="KAA3924643.1"/>
    <property type="molecule type" value="Genomic_DNA"/>
</dbReference>
<dbReference type="InterPro" id="IPR003961">
    <property type="entry name" value="FN3_dom"/>
</dbReference>
<dbReference type="InterPro" id="IPR005198">
    <property type="entry name" value="Glyco_hydro_76"/>
</dbReference>
<dbReference type="PANTHER" id="PTHR47791:SF3">
    <property type="entry name" value="MEIOTICALLY UP-REGULATED GENE 191 PROTEIN"/>
    <property type="match status" value="1"/>
</dbReference>
<dbReference type="InterPro" id="IPR013783">
    <property type="entry name" value="Ig-like_fold"/>
</dbReference>
<evidence type="ECO:0000313" key="3">
    <source>
        <dbReference type="EMBL" id="MDC2740820.1"/>
    </source>
</evidence>
<dbReference type="Gene3D" id="2.60.40.10">
    <property type="entry name" value="Immunoglobulins"/>
    <property type="match status" value="1"/>
</dbReference>
<dbReference type="PROSITE" id="PS50853">
    <property type="entry name" value="FN3"/>
    <property type="match status" value="1"/>
</dbReference>
<dbReference type="InterPro" id="IPR008928">
    <property type="entry name" value="6-hairpin_glycosidase_sf"/>
</dbReference>
<evidence type="ECO:0000313" key="2">
    <source>
        <dbReference type="EMBL" id="KAA3924643.1"/>
    </source>
</evidence>
<dbReference type="SUPFAM" id="SSF49265">
    <property type="entry name" value="Fibronectin type III"/>
    <property type="match status" value="1"/>
</dbReference>
<dbReference type="InterPro" id="IPR053169">
    <property type="entry name" value="MUG_Protein"/>
</dbReference>
<reference evidence="2 4" key="1">
    <citation type="journal article" date="2019" name="Nat. Med.">
        <title>A library of human gut bacterial isolates paired with longitudinal multiomics data enables mechanistic microbiome research.</title>
        <authorList>
            <person name="Poyet M."/>
            <person name="Groussin M."/>
            <person name="Gibbons S.M."/>
            <person name="Avila-Pacheco J."/>
            <person name="Jiang X."/>
            <person name="Kearney S.M."/>
            <person name="Perrotta A.R."/>
            <person name="Berdy B."/>
            <person name="Zhao S."/>
            <person name="Lieberman T.D."/>
            <person name="Swanson P.K."/>
            <person name="Smith M."/>
            <person name="Roesemann S."/>
            <person name="Alexander J.E."/>
            <person name="Rich S.A."/>
            <person name="Livny J."/>
            <person name="Vlamakis H."/>
            <person name="Clish C."/>
            <person name="Bullock K."/>
            <person name="Deik A."/>
            <person name="Scott J."/>
            <person name="Pierce K.A."/>
            <person name="Xavier R.J."/>
            <person name="Alm E.J."/>
        </authorList>
    </citation>
    <scope>NUCLEOTIDE SEQUENCE [LARGE SCALE GENOMIC DNA]</scope>
    <source>
        <strain evidence="2 4">BIOML-A160</strain>
    </source>
</reference>
<evidence type="ECO:0000259" key="1">
    <source>
        <dbReference type="PROSITE" id="PS50853"/>
    </source>
</evidence>
<dbReference type="Gene3D" id="1.50.10.20">
    <property type="match status" value="1"/>
</dbReference>
<name>A0A139LDN2_BACOV</name>
<dbReference type="Pfam" id="PF03663">
    <property type="entry name" value="Glyco_hydro_76"/>
    <property type="match status" value="1"/>
</dbReference>
<sequence>MGIVNAVDICKYPQHFNRLLLIAMNKYVLFLIFIFSCIGCGETNEQDANTIEGNTDTSQITIAPVTNLKAKITQNPNELYLTWTNPITVTNMLGVEIYYKQKGSNDEKRVNTIQKGEGYVLRLTSAEPYFISVVVVDNYGRKSERVTITAIPSNKGVPLANSCTYVLIEQFMDKTKGTFWVSPQNISGNSANTYIYWQQAHAIDVVLYSYERIKDNNPILAATYKEYFERWFQNHGNNYHHDNNDPTGFSNPYTDDMCWIGLTLLRMSEVLDDNKFADTAKRLYDTYIITRKWTDDKGTGLPWNNENNSNGRSRNICTNAPGALMAAKLYKKYNEDKYLSDAKILHKFAYDNNYLTLGDGRIEEPPLTYTQGTYGEASRQLYHITNEKYYLTCAEKVISYVTTSDRCLTNGILRNEGQSMDQSIFKAVLIPYIVNLALDEAANSTLRQNLILFLRKNAETLSANLIRGTYPEMYCNYYWGSIFTGNIASMGAQASGASLLEGVLRLNTALGNN</sequence>
<accession>A0A139LDN2</accession>
<dbReference type="GO" id="GO:0005975">
    <property type="term" value="P:carbohydrate metabolic process"/>
    <property type="evidence" value="ECO:0007669"/>
    <property type="project" value="InterPro"/>
</dbReference>
<dbReference type="AlphaFoldDB" id="A0A139LDN2"/>
<protein>
    <submittedName>
        <fullName evidence="2">Alpha-1,6-mannanase</fullName>
    </submittedName>
    <submittedName>
        <fullName evidence="3">Glycoside hydrolase family 76 protein</fullName>
    </submittedName>
</protein>
<dbReference type="PANTHER" id="PTHR47791">
    <property type="entry name" value="MEIOTICALLY UP-REGULATED GENE 191 PROTEIN"/>
    <property type="match status" value="1"/>
</dbReference>
<comment type="caution">
    <text evidence="2">The sequence shown here is derived from an EMBL/GenBank/DDBJ whole genome shotgun (WGS) entry which is preliminary data.</text>
</comment>
<dbReference type="InterPro" id="IPR036116">
    <property type="entry name" value="FN3_sf"/>
</dbReference>
<gene>
    <name evidence="2" type="ORF">F3F25_21535</name>
    <name evidence="3" type="ORF">PO382_01115</name>
</gene>
<dbReference type="EMBL" id="JAQNZF010000001">
    <property type="protein sequence ID" value="MDC2740820.1"/>
    <property type="molecule type" value="Genomic_DNA"/>
</dbReference>
<proteinExistence type="predicted"/>
<keyword evidence="3" id="KW-0378">Hydrolase</keyword>
<dbReference type="Proteomes" id="UP000365824">
    <property type="component" value="Unassembled WGS sequence"/>
</dbReference>
<dbReference type="SUPFAM" id="SSF48208">
    <property type="entry name" value="Six-hairpin glycosidases"/>
    <property type="match status" value="1"/>
</dbReference>
<feature type="domain" description="Fibronectin type-III" evidence="1">
    <location>
        <begin position="64"/>
        <end position="153"/>
    </location>
</feature>
<dbReference type="Proteomes" id="UP001219389">
    <property type="component" value="Unassembled WGS sequence"/>
</dbReference>
<dbReference type="RefSeq" id="WP_004312318.1">
    <property type="nucleotide sequence ID" value="NZ_CAXTIO010000009.1"/>
</dbReference>
<evidence type="ECO:0000313" key="4">
    <source>
        <dbReference type="Proteomes" id="UP000365824"/>
    </source>
</evidence>